<dbReference type="Proteomes" id="UP000826656">
    <property type="component" value="Unassembled WGS sequence"/>
</dbReference>
<organism evidence="1 2">
    <name type="scientific">Solanum tuberosum</name>
    <name type="common">Potato</name>
    <dbReference type="NCBI Taxonomy" id="4113"/>
    <lineage>
        <taxon>Eukaryota</taxon>
        <taxon>Viridiplantae</taxon>
        <taxon>Streptophyta</taxon>
        <taxon>Embryophyta</taxon>
        <taxon>Tracheophyta</taxon>
        <taxon>Spermatophyta</taxon>
        <taxon>Magnoliopsida</taxon>
        <taxon>eudicotyledons</taxon>
        <taxon>Gunneridae</taxon>
        <taxon>Pentapetalae</taxon>
        <taxon>asterids</taxon>
        <taxon>lamiids</taxon>
        <taxon>Solanales</taxon>
        <taxon>Solanaceae</taxon>
        <taxon>Solanoideae</taxon>
        <taxon>Solaneae</taxon>
        <taxon>Solanum</taxon>
    </lineage>
</organism>
<protein>
    <submittedName>
        <fullName evidence="1">Uncharacterized protein</fullName>
    </submittedName>
</protein>
<keyword evidence="2" id="KW-1185">Reference proteome</keyword>
<dbReference type="EMBL" id="JAIVGD010000002">
    <property type="protein sequence ID" value="KAH0778685.1"/>
    <property type="molecule type" value="Genomic_DNA"/>
</dbReference>
<name>A0ABQ7WDN2_SOLTU</name>
<gene>
    <name evidence="1" type="ORF">KY290_005112</name>
</gene>
<reference evidence="1 2" key="1">
    <citation type="journal article" date="2021" name="bioRxiv">
        <title>Chromosome-scale and haplotype-resolved genome assembly of a tetraploid potato cultivar.</title>
        <authorList>
            <person name="Sun H."/>
            <person name="Jiao W.-B."/>
            <person name="Krause K."/>
            <person name="Campoy J.A."/>
            <person name="Goel M."/>
            <person name="Folz-Donahue K."/>
            <person name="Kukat C."/>
            <person name="Huettel B."/>
            <person name="Schneeberger K."/>
        </authorList>
    </citation>
    <scope>NUCLEOTIDE SEQUENCE [LARGE SCALE GENOMIC DNA]</scope>
    <source>
        <strain evidence="1">SolTubOtavaFocal</strain>
        <tissue evidence="1">Leaves</tissue>
    </source>
</reference>
<sequence>MEEQREKALRITRANKKSPAKKARVKTKVASKTEPVMGPSLFVKTKGGRKDGGINTVVRAVDITLSEEILGIILGVPCKGIRSVEGCKPSTEYVQRAMQYGNMKCAGLPKKFLKREHQLFFEFVNKVLLPRTKKRIVASSADLFLMEQLDELEAINLPRIMLEHMHRIMTLRNAKHGIAYG</sequence>
<proteinExistence type="predicted"/>
<evidence type="ECO:0000313" key="1">
    <source>
        <dbReference type="EMBL" id="KAH0778685.1"/>
    </source>
</evidence>
<evidence type="ECO:0000313" key="2">
    <source>
        <dbReference type="Proteomes" id="UP000826656"/>
    </source>
</evidence>
<comment type="caution">
    <text evidence="1">The sequence shown here is derived from an EMBL/GenBank/DDBJ whole genome shotgun (WGS) entry which is preliminary data.</text>
</comment>
<accession>A0ABQ7WDN2</accession>